<evidence type="ECO:0000313" key="1">
    <source>
        <dbReference type="EMBL" id="RPA32400.1"/>
    </source>
</evidence>
<dbReference type="AlphaFoldDB" id="A0A3N4EDQ3"/>
<gene>
    <name evidence="1" type="ORF">EGC77_11380</name>
</gene>
<name>A0A3N4EDQ3_9GAMM</name>
<organism evidence="1 2">
    <name type="scientific">Shewanella psychromarinicola</name>
    <dbReference type="NCBI Taxonomy" id="2487742"/>
    <lineage>
        <taxon>Bacteria</taxon>
        <taxon>Pseudomonadati</taxon>
        <taxon>Pseudomonadota</taxon>
        <taxon>Gammaproteobacteria</taxon>
        <taxon>Alteromonadales</taxon>
        <taxon>Shewanellaceae</taxon>
        <taxon>Shewanella</taxon>
    </lineage>
</organism>
<reference evidence="2" key="1">
    <citation type="submission" date="2018-11" db="EMBL/GenBank/DDBJ databases">
        <title>Shewanella sp. R106.</title>
        <authorList>
            <person name="Hwang Y.J."/>
            <person name="Hwang C.Y."/>
        </authorList>
    </citation>
    <scope>NUCLEOTIDE SEQUENCE [LARGE SCALE GENOMIC DNA]</scope>
    <source>
        <strain evidence="2">R106</strain>
    </source>
</reference>
<evidence type="ECO:0000313" key="2">
    <source>
        <dbReference type="Proteomes" id="UP000278855"/>
    </source>
</evidence>
<protein>
    <submittedName>
        <fullName evidence="1">Uncharacterized protein</fullName>
    </submittedName>
</protein>
<comment type="caution">
    <text evidence="1">The sequence shown here is derived from an EMBL/GenBank/DDBJ whole genome shotgun (WGS) entry which is preliminary data.</text>
</comment>
<dbReference type="Proteomes" id="UP000278855">
    <property type="component" value="Unassembled WGS sequence"/>
</dbReference>
<proteinExistence type="predicted"/>
<accession>A0A3N4EDQ3</accession>
<dbReference type="EMBL" id="RKKB01000003">
    <property type="protein sequence ID" value="RPA32400.1"/>
    <property type="molecule type" value="Genomic_DNA"/>
</dbReference>
<sequence length="78" mass="8714">MVKTNITARGLTYSSKSCLRLMSRYHEYVEDKQELAFLTSTDFQTPSIKVQHFTAICSVVSVDDTPTATHVSTDQVLA</sequence>